<accession>A0A6J6Q642</accession>
<sequence length="154" mass="16580">MYGWRGVVISETDPTSTVAPACITTTRSQTSSIRAKSCEIKIIAVPNSLRISLSNTMIWAWTVTSRPVVGSSAISNLGLLARAQAIMTRWRIPPESWLGYCFMTVSIRRIFTSSRRALDCSAIVPFVSLFLSASESCAPIVNTGFGPASALCGT</sequence>
<protein>
    <submittedName>
        <fullName evidence="1">Unannotated protein</fullName>
    </submittedName>
</protein>
<organism evidence="1">
    <name type="scientific">freshwater metagenome</name>
    <dbReference type="NCBI Taxonomy" id="449393"/>
    <lineage>
        <taxon>unclassified sequences</taxon>
        <taxon>metagenomes</taxon>
        <taxon>ecological metagenomes</taxon>
    </lineage>
</organism>
<dbReference type="EMBL" id="CAEZXT010000106">
    <property type="protein sequence ID" value="CAB4707170.1"/>
    <property type="molecule type" value="Genomic_DNA"/>
</dbReference>
<evidence type="ECO:0000313" key="1">
    <source>
        <dbReference type="EMBL" id="CAB4707170.1"/>
    </source>
</evidence>
<gene>
    <name evidence="1" type="ORF">UFOPK2589_01149</name>
</gene>
<dbReference type="AlphaFoldDB" id="A0A6J6Q642"/>
<reference evidence="1" key="1">
    <citation type="submission" date="2020-05" db="EMBL/GenBank/DDBJ databases">
        <authorList>
            <person name="Chiriac C."/>
            <person name="Salcher M."/>
            <person name="Ghai R."/>
            <person name="Kavagutti S V."/>
        </authorList>
    </citation>
    <scope>NUCLEOTIDE SEQUENCE</scope>
</reference>
<dbReference type="AntiFam" id="ANF00062">
    <property type="entry name" value="Shadow ORF (opposite ABC transporter protein)"/>
</dbReference>
<proteinExistence type="predicted"/>
<name>A0A6J6Q642_9ZZZZ</name>